<dbReference type="SUPFAM" id="SSF55073">
    <property type="entry name" value="Nucleotide cyclase"/>
    <property type="match status" value="1"/>
</dbReference>
<keyword evidence="6" id="KW-0808">Transferase</keyword>
<dbReference type="Gene3D" id="3.40.50.2300">
    <property type="match status" value="1"/>
</dbReference>
<evidence type="ECO:0000256" key="3">
    <source>
        <dbReference type="PROSITE-ProRule" id="PRU00169"/>
    </source>
</evidence>
<dbReference type="SMART" id="SM00448">
    <property type="entry name" value="REC"/>
    <property type="match status" value="2"/>
</dbReference>
<dbReference type="InterPro" id="IPR043128">
    <property type="entry name" value="Rev_trsase/Diguanyl_cyclase"/>
</dbReference>
<dbReference type="InterPro" id="IPR000160">
    <property type="entry name" value="GGDEF_dom"/>
</dbReference>
<dbReference type="EMBL" id="JBHTFQ010000001">
    <property type="protein sequence ID" value="MFC7703082.1"/>
    <property type="molecule type" value="Genomic_DNA"/>
</dbReference>
<dbReference type="EC" id="2.7.7.65" evidence="1"/>
<reference evidence="7" key="1">
    <citation type="journal article" date="2019" name="Int. J. Syst. Evol. Microbiol.">
        <title>The Global Catalogue of Microorganisms (GCM) 10K type strain sequencing project: providing services to taxonomists for standard genome sequencing and annotation.</title>
        <authorList>
            <consortium name="The Broad Institute Genomics Platform"/>
            <consortium name="The Broad Institute Genome Sequencing Center for Infectious Disease"/>
            <person name="Wu L."/>
            <person name="Ma J."/>
        </authorList>
    </citation>
    <scope>NUCLEOTIDE SEQUENCE [LARGE SCALE GENOMIC DNA]</scope>
    <source>
        <strain evidence="7">CGMCC 1.12750</strain>
    </source>
</reference>
<dbReference type="RefSeq" id="WP_377398635.1">
    <property type="nucleotide sequence ID" value="NZ_JBHTFQ010000001.1"/>
</dbReference>
<dbReference type="CDD" id="cd01949">
    <property type="entry name" value="GGDEF"/>
    <property type="match status" value="1"/>
</dbReference>
<dbReference type="InterPro" id="IPR050469">
    <property type="entry name" value="Diguanylate_Cyclase"/>
</dbReference>
<dbReference type="Pfam" id="PF00990">
    <property type="entry name" value="GGDEF"/>
    <property type="match status" value="1"/>
</dbReference>
<dbReference type="SMART" id="SM00267">
    <property type="entry name" value="GGDEF"/>
    <property type="match status" value="1"/>
</dbReference>
<dbReference type="PANTHER" id="PTHR45138">
    <property type="entry name" value="REGULATORY COMPONENTS OF SENSORY TRANSDUCTION SYSTEM"/>
    <property type="match status" value="1"/>
</dbReference>
<evidence type="ECO:0000259" key="5">
    <source>
        <dbReference type="PROSITE" id="PS50887"/>
    </source>
</evidence>
<organism evidence="6 7">
    <name type="scientific">Plastorhodobacter daqingensis</name>
    <dbReference type="NCBI Taxonomy" id="1387281"/>
    <lineage>
        <taxon>Bacteria</taxon>
        <taxon>Pseudomonadati</taxon>
        <taxon>Pseudomonadota</taxon>
        <taxon>Alphaproteobacteria</taxon>
        <taxon>Rhodobacterales</taxon>
        <taxon>Paracoccaceae</taxon>
        <taxon>Plastorhodobacter</taxon>
    </lineage>
</organism>
<evidence type="ECO:0000313" key="7">
    <source>
        <dbReference type="Proteomes" id="UP001596516"/>
    </source>
</evidence>
<dbReference type="InterPro" id="IPR011006">
    <property type="entry name" value="CheY-like_superfamily"/>
</dbReference>
<evidence type="ECO:0000313" key="6">
    <source>
        <dbReference type="EMBL" id="MFC7703082.1"/>
    </source>
</evidence>
<name>A0ABW2UEJ0_9RHOB</name>
<protein>
    <recommendedName>
        <fullName evidence="1">diguanylate cyclase</fullName>
        <ecNumber evidence="1">2.7.7.65</ecNumber>
    </recommendedName>
</protein>
<dbReference type="Proteomes" id="UP001596516">
    <property type="component" value="Unassembled WGS sequence"/>
</dbReference>
<dbReference type="PANTHER" id="PTHR45138:SF9">
    <property type="entry name" value="DIGUANYLATE CYCLASE DGCM-RELATED"/>
    <property type="match status" value="1"/>
</dbReference>
<comment type="caution">
    <text evidence="6">The sequence shown here is derived from an EMBL/GenBank/DDBJ whole genome shotgun (WGS) entry which is preliminary data.</text>
</comment>
<feature type="domain" description="GGDEF" evidence="5">
    <location>
        <begin position="319"/>
        <end position="455"/>
    </location>
</feature>
<dbReference type="InterPro" id="IPR001789">
    <property type="entry name" value="Sig_transdc_resp-reg_receiver"/>
</dbReference>
<dbReference type="NCBIfam" id="TIGR00254">
    <property type="entry name" value="GGDEF"/>
    <property type="match status" value="1"/>
</dbReference>
<comment type="catalytic activity">
    <reaction evidence="2">
        <text>2 GTP = 3',3'-c-di-GMP + 2 diphosphate</text>
        <dbReference type="Rhea" id="RHEA:24898"/>
        <dbReference type="ChEBI" id="CHEBI:33019"/>
        <dbReference type="ChEBI" id="CHEBI:37565"/>
        <dbReference type="ChEBI" id="CHEBI:58805"/>
        <dbReference type="EC" id="2.7.7.65"/>
    </reaction>
</comment>
<feature type="domain" description="Response regulatory" evidence="4">
    <location>
        <begin position="4"/>
        <end position="120"/>
    </location>
</feature>
<dbReference type="Pfam" id="PF00072">
    <property type="entry name" value="Response_reg"/>
    <property type="match status" value="1"/>
</dbReference>
<evidence type="ECO:0000256" key="1">
    <source>
        <dbReference type="ARBA" id="ARBA00012528"/>
    </source>
</evidence>
<proteinExistence type="predicted"/>
<feature type="domain" description="Response regulatory" evidence="4">
    <location>
        <begin position="153"/>
        <end position="269"/>
    </location>
</feature>
<dbReference type="Gene3D" id="3.30.70.270">
    <property type="match status" value="1"/>
</dbReference>
<gene>
    <name evidence="6" type="ORF">ACFQXB_02595</name>
</gene>
<dbReference type="PROSITE" id="PS50110">
    <property type="entry name" value="RESPONSE_REGULATORY"/>
    <property type="match status" value="2"/>
</dbReference>
<dbReference type="GO" id="GO:0052621">
    <property type="term" value="F:diguanylate cyclase activity"/>
    <property type="evidence" value="ECO:0007669"/>
    <property type="project" value="UniProtKB-EC"/>
</dbReference>
<dbReference type="PROSITE" id="PS50887">
    <property type="entry name" value="GGDEF"/>
    <property type="match status" value="1"/>
</dbReference>
<dbReference type="SUPFAM" id="SSF52172">
    <property type="entry name" value="CheY-like"/>
    <property type="match status" value="2"/>
</dbReference>
<sequence>MAGRILIVDDGATGRIILKMKLVAAFYDILQADSGGEALQIARGSLPDLILVEDTLADMTATALCAALRADPLTARIPLILFAAASDAGLRIRALEAGVDEVIVKPYDDSALLAQIRSALRTRQSRDELRQRVVPCDAMGLAETGNDFAVRSRIALIAPHPQAALAWRRALAPYVDDDLLVIDRAHALSENEGAADLYLIAADLIRPGDGLQLISELRSRAASRHAAICIVLSARAHGLAAMALDLGADALVPERFHPQELALRVQAQLRRKHEADRLRASVRQGLRLAATDPLTGLYNRRFALPQLARIEARARDTGRAFAVMVIDLDHFKDVNDTWGHAAGDAVLVALARRMRQILRPGDLLARVGGEEFLMAMPDTDLSEARGAAEGLRRMAEAAPVPLPGGGSVRVTLSIGLAVGGGCNDPNDGEGLMLRADRALLAAKSNGRNRVTIGLHAA</sequence>
<evidence type="ECO:0000256" key="2">
    <source>
        <dbReference type="ARBA" id="ARBA00034247"/>
    </source>
</evidence>
<accession>A0ABW2UEJ0</accession>
<keyword evidence="7" id="KW-1185">Reference proteome</keyword>
<evidence type="ECO:0000259" key="4">
    <source>
        <dbReference type="PROSITE" id="PS50110"/>
    </source>
</evidence>
<keyword evidence="6" id="KW-0548">Nucleotidyltransferase</keyword>
<dbReference type="InterPro" id="IPR029787">
    <property type="entry name" value="Nucleotide_cyclase"/>
</dbReference>
<comment type="caution">
    <text evidence="3">Lacks conserved residue(s) required for the propagation of feature annotation.</text>
</comment>